<dbReference type="Pfam" id="PF02104">
    <property type="entry name" value="SURF1"/>
    <property type="match status" value="1"/>
</dbReference>
<comment type="caution">
    <text evidence="6">Lacks conserved residue(s) required for the propagation of feature annotation.</text>
</comment>
<keyword evidence="8" id="KW-1185">Reference proteome</keyword>
<comment type="subcellular location">
    <subcellularLocation>
        <location evidence="6">Cell membrane</location>
        <topology evidence="6">Multi-pass membrane protein</topology>
    </subcellularLocation>
    <subcellularLocation>
        <location evidence="1">Membrane</location>
    </subcellularLocation>
</comment>
<reference evidence="7 8" key="1">
    <citation type="submission" date="2019-04" db="EMBL/GenBank/DDBJ databases">
        <authorList>
            <person name="Hwang J.C."/>
        </authorList>
    </citation>
    <scope>NUCLEOTIDE SEQUENCE [LARGE SCALE GENOMIC DNA]</scope>
    <source>
        <strain evidence="7 8">IMCC35001</strain>
    </source>
</reference>
<keyword evidence="5 6" id="KW-0472">Membrane</keyword>
<dbReference type="AlphaFoldDB" id="A0A4U1BAP7"/>
<dbReference type="GO" id="GO:0005886">
    <property type="term" value="C:plasma membrane"/>
    <property type="evidence" value="ECO:0007669"/>
    <property type="project" value="UniProtKB-SubCell"/>
</dbReference>
<evidence type="ECO:0000256" key="2">
    <source>
        <dbReference type="ARBA" id="ARBA00007165"/>
    </source>
</evidence>
<evidence type="ECO:0000256" key="5">
    <source>
        <dbReference type="ARBA" id="ARBA00023136"/>
    </source>
</evidence>
<evidence type="ECO:0000313" key="7">
    <source>
        <dbReference type="EMBL" id="TKB47618.1"/>
    </source>
</evidence>
<keyword evidence="3 6" id="KW-0812">Transmembrane</keyword>
<sequence>MQMVKKVLFFLITLLTFCALVKLGWWQLQRAEEKRELLSRMVDNGRIALRWDQVTGDEALGGRHLSLVGRLRPEHSLLLDNRIQSGRVGYQWLLPVEVTEDQPWLLLDLGFVAAPENRAELPVLPAVPSQARLSGRLYRPGHNPLANQLRPEPGPVTRIQAVNFPQLSAWLGRPLQPWLLFVQQPAELGFERHWRPVTLSPERHRGYALQWFGLALAWAVVAALIWRGPVATAHEPK</sequence>
<gene>
    <name evidence="7" type="ORF">FCL40_15515</name>
</gene>
<keyword evidence="4 6" id="KW-1133">Transmembrane helix</keyword>
<evidence type="ECO:0000256" key="6">
    <source>
        <dbReference type="RuleBase" id="RU363076"/>
    </source>
</evidence>
<keyword evidence="6" id="KW-1003">Cell membrane</keyword>
<comment type="caution">
    <text evidence="7">The sequence shown here is derived from an EMBL/GenBank/DDBJ whole genome shotgun (WGS) entry which is preliminary data.</text>
</comment>
<dbReference type="PROSITE" id="PS50895">
    <property type="entry name" value="SURF1"/>
    <property type="match status" value="1"/>
</dbReference>
<dbReference type="InterPro" id="IPR002994">
    <property type="entry name" value="Surf1/Shy1"/>
</dbReference>
<dbReference type="PANTHER" id="PTHR23427">
    <property type="entry name" value="SURFEIT LOCUS PROTEIN"/>
    <property type="match status" value="1"/>
</dbReference>
<evidence type="ECO:0000256" key="3">
    <source>
        <dbReference type="ARBA" id="ARBA00022692"/>
    </source>
</evidence>
<dbReference type="PANTHER" id="PTHR23427:SF2">
    <property type="entry name" value="SURFEIT LOCUS PROTEIN 1"/>
    <property type="match status" value="1"/>
</dbReference>
<dbReference type="Proteomes" id="UP000305674">
    <property type="component" value="Unassembled WGS sequence"/>
</dbReference>
<evidence type="ECO:0000256" key="4">
    <source>
        <dbReference type="ARBA" id="ARBA00022989"/>
    </source>
</evidence>
<dbReference type="CDD" id="cd06662">
    <property type="entry name" value="SURF1"/>
    <property type="match status" value="1"/>
</dbReference>
<protein>
    <recommendedName>
        <fullName evidence="6">SURF1-like protein</fullName>
    </recommendedName>
</protein>
<accession>A0A4U1BAP7</accession>
<organism evidence="7 8">
    <name type="scientific">Ferrimonas sediminicola</name>
    <dbReference type="NCBI Taxonomy" id="2569538"/>
    <lineage>
        <taxon>Bacteria</taxon>
        <taxon>Pseudomonadati</taxon>
        <taxon>Pseudomonadota</taxon>
        <taxon>Gammaproteobacteria</taxon>
        <taxon>Alteromonadales</taxon>
        <taxon>Ferrimonadaceae</taxon>
        <taxon>Ferrimonas</taxon>
    </lineage>
</organism>
<dbReference type="OrthoDB" id="9789940at2"/>
<comment type="similarity">
    <text evidence="2 6">Belongs to the SURF1 family.</text>
</comment>
<dbReference type="EMBL" id="SWCI01000013">
    <property type="protein sequence ID" value="TKB47618.1"/>
    <property type="molecule type" value="Genomic_DNA"/>
</dbReference>
<name>A0A4U1BAP7_9GAMM</name>
<feature type="transmembrane region" description="Helical" evidence="6">
    <location>
        <begin position="207"/>
        <end position="226"/>
    </location>
</feature>
<evidence type="ECO:0000313" key="8">
    <source>
        <dbReference type="Proteomes" id="UP000305674"/>
    </source>
</evidence>
<dbReference type="RefSeq" id="WP_136854209.1">
    <property type="nucleotide sequence ID" value="NZ_SWCI01000013.1"/>
</dbReference>
<evidence type="ECO:0000256" key="1">
    <source>
        <dbReference type="ARBA" id="ARBA00004370"/>
    </source>
</evidence>
<proteinExistence type="inferred from homology"/>
<dbReference type="InterPro" id="IPR045214">
    <property type="entry name" value="Surf1/Surf4"/>
</dbReference>